<feature type="coiled-coil region" evidence="8">
    <location>
        <begin position="130"/>
        <end position="157"/>
    </location>
</feature>
<evidence type="ECO:0000256" key="10">
    <source>
        <dbReference type="SAM" id="SignalP"/>
    </source>
</evidence>
<evidence type="ECO:0000256" key="1">
    <source>
        <dbReference type="ARBA" id="ARBA00004479"/>
    </source>
</evidence>
<dbReference type="Pfam" id="PF01105">
    <property type="entry name" value="EMP24_GP25L"/>
    <property type="match status" value="1"/>
</dbReference>
<protein>
    <recommendedName>
        <fullName evidence="11">GOLD domain-containing protein</fullName>
    </recommendedName>
</protein>
<dbReference type="OMA" id="DVFEACF"/>
<dbReference type="EMBL" id="JH992991">
    <property type="protein sequence ID" value="EKX47242.1"/>
    <property type="molecule type" value="Genomic_DNA"/>
</dbReference>
<accession>L1JFZ5</accession>
<dbReference type="AlphaFoldDB" id="L1JFZ5"/>
<evidence type="ECO:0000259" key="11">
    <source>
        <dbReference type="PROSITE" id="PS50866"/>
    </source>
</evidence>
<dbReference type="eggNOG" id="KOG1691">
    <property type="taxonomic scope" value="Eukaryota"/>
</dbReference>
<dbReference type="InterPro" id="IPR009038">
    <property type="entry name" value="GOLD_dom"/>
</dbReference>
<dbReference type="InterPro" id="IPR015720">
    <property type="entry name" value="Emp24-like"/>
</dbReference>
<dbReference type="PANTHER" id="PTHR22811">
    <property type="entry name" value="TRANSMEMBRANE EMP24 DOMAIN-CONTAINING PROTEIN"/>
    <property type="match status" value="1"/>
</dbReference>
<reference evidence="12 14" key="1">
    <citation type="journal article" date="2012" name="Nature">
        <title>Algal genomes reveal evolutionary mosaicism and the fate of nucleomorphs.</title>
        <authorList>
            <consortium name="DOE Joint Genome Institute"/>
            <person name="Curtis B.A."/>
            <person name="Tanifuji G."/>
            <person name="Burki F."/>
            <person name="Gruber A."/>
            <person name="Irimia M."/>
            <person name="Maruyama S."/>
            <person name="Arias M.C."/>
            <person name="Ball S.G."/>
            <person name="Gile G.H."/>
            <person name="Hirakawa Y."/>
            <person name="Hopkins J.F."/>
            <person name="Kuo A."/>
            <person name="Rensing S.A."/>
            <person name="Schmutz J."/>
            <person name="Symeonidi A."/>
            <person name="Elias M."/>
            <person name="Eveleigh R.J."/>
            <person name="Herman E.K."/>
            <person name="Klute M.J."/>
            <person name="Nakayama T."/>
            <person name="Obornik M."/>
            <person name="Reyes-Prieto A."/>
            <person name="Armbrust E.V."/>
            <person name="Aves S.J."/>
            <person name="Beiko R.G."/>
            <person name="Coutinho P."/>
            <person name="Dacks J.B."/>
            <person name="Durnford D.G."/>
            <person name="Fast N.M."/>
            <person name="Green B.R."/>
            <person name="Grisdale C.J."/>
            <person name="Hempel F."/>
            <person name="Henrissat B."/>
            <person name="Hoppner M.P."/>
            <person name="Ishida K."/>
            <person name="Kim E."/>
            <person name="Koreny L."/>
            <person name="Kroth P.G."/>
            <person name="Liu Y."/>
            <person name="Malik S.B."/>
            <person name="Maier U.G."/>
            <person name="McRose D."/>
            <person name="Mock T."/>
            <person name="Neilson J.A."/>
            <person name="Onodera N.T."/>
            <person name="Poole A.M."/>
            <person name="Pritham E.J."/>
            <person name="Richards T.A."/>
            <person name="Rocap G."/>
            <person name="Roy S.W."/>
            <person name="Sarai C."/>
            <person name="Schaack S."/>
            <person name="Shirato S."/>
            <person name="Slamovits C.H."/>
            <person name="Spencer D.F."/>
            <person name="Suzuki S."/>
            <person name="Worden A.Z."/>
            <person name="Zauner S."/>
            <person name="Barry K."/>
            <person name="Bell C."/>
            <person name="Bharti A.K."/>
            <person name="Crow J.A."/>
            <person name="Grimwood J."/>
            <person name="Kramer R."/>
            <person name="Lindquist E."/>
            <person name="Lucas S."/>
            <person name="Salamov A."/>
            <person name="McFadden G.I."/>
            <person name="Lane C.E."/>
            <person name="Keeling P.J."/>
            <person name="Gray M.W."/>
            <person name="Grigoriev I.V."/>
            <person name="Archibald J.M."/>
        </authorList>
    </citation>
    <scope>NUCLEOTIDE SEQUENCE</scope>
    <source>
        <strain evidence="12 14">CCMP2712</strain>
    </source>
</reference>
<dbReference type="PROSITE" id="PS50866">
    <property type="entry name" value="GOLD"/>
    <property type="match status" value="1"/>
</dbReference>
<dbReference type="OrthoDB" id="759142at2759"/>
<evidence type="ECO:0000313" key="12">
    <source>
        <dbReference type="EMBL" id="EKX47242.1"/>
    </source>
</evidence>
<evidence type="ECO:0000256" key="7">
    <source>
        <dbReference type="RuleBase" id="RU003827"/>
    </source>
</evidence>
<dbReference type="Proteomes" id="UP000011087">
    <property type="component" value="Unassembled WGS sequence"/>
</dbReference>
<dbReference type="KEGG" id="gtt:GUITHDRAFT_152203"/>
<dbReference type="SMART" id="SM01190">
    <property type="entry name" value="EMP24_GP25L"/>
    <property type="match status" value="1"/>
</dbReference>
<evidence type="ECO:0000256" key="5">
    <source>
        <dbReference type="ARBA" id="ARBA00022989"/>
    </source>
</evidence>
<evidence type="ECO:0000256" key="3">
    <source>
        <dbReference type="ARBA" id="ARBA00022692"/>
    </source>
</evidence>
<gene>
    <name evidence="12" type="ORF">GUITHDRAFT_152203</name>
</gene>
<feature type="domain" description="GOLD" evidence="11">
    <location>
        <begin position="26"/>
        <end position="114"/>
    </location>
</feature>
<dbReference type="EnsemblProtists" id="EKX47242">
    <property type="protein sequence ID" value="EKX47242"/>
    <property type="gene ID" value="GUITHDRAFT_152203"/>
</dbReference>
<keyword evidence="4 10" id="KW-0732">Signal</keyword>
<dbReference type="GO" id="GO:0016020">
    <property type="term" value="C:membrane"/>
    <property type="evidence" value="ECO:0007669"/>
    <property type="project" value="UniProtKB-SubCell"/>
</dbReference>
<keyword evidence="8" id="KW-0175">Coiled coil</keyword>
<name>L1JFZ5_GUITC</name>
<evidence type="ECO:0000256" key="6">
    <source>
        <dbReference type="ARBA" id="ARBA00023136"/>
    </source>
</evidence>
<keyword evidence="5 9" id="KW-1133">Transmembrane helix</keyword>
<feature type="transmembrane region" description="Helical" evidence="9">
    <location>
        <begin position="172"/>
        <end position="191"/>
    </location>
</feature>
<evidence type="ECO:0000256" key="2">
    <source>
        <dbReference type="ARBA" id="ARBA00007104"/>
    </source>
</evidence>
<reference evidence="14" key="2">
    <citation type="submission" date="2012-11" db="EMBL/GenBank/DDBJ databases">
        <authorList>
            <person name="Kuo A."/>
            <person name="Curtis B.A."/>
            <person name="Tanifuji G."/>
            <person name="Burki F."/>
            <person name="Gruber A."/>
            <person name="Irimia M."/>
            <person name="Maruyama S."/>
            <person name="Arias M.C."/>
            <person name="Ball S.G."/>
            <person name="Gile G.H."/>
            <person name="Hirakawa Y."/>
            <person name="Hopkins J.F."/>
            <person name="Rensing S.A."/>
            <person name="Schmutz J."/>
            <person name="Symeonidi A."/>
            <person name="Elias M."/>
            <person name="Eveleigh R.J."/>
            <person name="Herman E.K."/>
            <person name="Klute M.J."/>
            <person name="Nakayama T."/>
            <person name="Obornik M."/>
            <person name="Reyes-Prieto A."/>
            <person name="Armbrust E.V."/>
            <person name="Aves S.J."/>
            <person name="Beiko R.G."/>
            <person name="Coutinho P."/>
            <person name="Dacks J.B."/>
            <person name="Durnford D.G."/>
            <person name="Fast N.M."/>
            <person name="Green B.R."/>
            <person name="Grisdale C."/>
            <person name="Hempe F."/>
            <person name="Henrissat B."/>
            <person name="Hoppner M.P."/>
            <person name="Ishida K.-I."/>
            <person name="Kim E."/>
            <person name="Koreny L."/>
            <person name="Kroth P.G."/>
            <person name="Liu Y."/>
            <person name="Malik S.-B."/>
            <person name="Maier U.G."/>
            <person name="McRose D."/>
            <person name="Mock T."/>
            <person name="Neilson J.A."/>
            <person name="Onodera N.T."/>
            <person name="Poole A.M."/>
            <person name="Pritham E.J."/>
            <person name="Richards T.A."/>
            <person name="Rocap G."/>
            <person name="Roy S.W."/>
            <person name="Sarai C."/>
            <person name="Schaack S."/>
            <person name="Shirato S."/>
            <person name="Slamovits C.H."/>
            <person name="Spencer D.F."/>
            <person name="Suzuki S."/>
            <person name="Worden A.Z."/>
            <person name="Zauner S."/>
            <person name="Barry K."/>
            <person name="Bell C."/>
            <person name="Bharti A.K."/>
            <person name="Crow J.A."/>
            <person name="Grimwood J."/>
            <person name="Kramer R."/>
            <person name="Lindquist E."/>
            <person name="Lucas S."/>
            <person name="Salamov A."/>
            <person name="McFadden G.I."/>
            <person name="Lane C.E."/>
            <person name="Keeling P.J."/>
            <person name="Gray M.W."/>
            <person name="Grigoriev I.V."/>
            <person name="Archibald J.M."/>
        </authorList>
    </citation>
    <scope>NUCLEOTIDE SEQUENCE</scope>
    <source>
        <strain evidence="14">CCMP2712</strain>
    </source>
</reference>
<comment type="similarity">
    <text evidence="2 7">Belongs to the EMP24/GP25L family.</text>
</comment>
<dbReference type="PaxDb" id="55529-EKX47242"/>
<reference evidence="13" key="3">
    <citation type="submission" date="2016-03" db="UniProtKB">
        <authorList>
            <consortium name="EnsemblProtists"/>
        </authorList>
    </citation>
    <scope>IDENTIFICATION</scope>
</reference>
<evidence type="ECO:0000313" key="13">
    <source>
        <dbReference type="EnsemblProtists" id="EKX47242"/>
    </source>
</evidence>
<dbReference type="HOGENOM" id="CLU_066963_3_2_1"/>
<sequence>MLRCLHLLSLLTVTTALKFDLPSGKVKCFSEDLPSNTLVTGDFAAEAIPDGQNNMPIEIQVTDPFEKIIYTKDDISQGKFAFTTATTGDYIVCFHNKGGLEFMTQRRVSLVLKHGIDARDYSQVMKEEHLSGVQGALREMEDRLTEIRQQFVSERKREEYLRDLTETTCSRVMWFGVFTVLVCIGTSMIQYHDLFRVLKKGKYL</sequence>
<keyword evidence="14" id="KW-1185">Reference proteome</keyword>
<organism evidence="12">
    <name type="scientific">Guillardia theta (strain CCMP2712)</name>
    <name type="common">Cryptophyte</name>
    <dbReference type="NCBI Taxonomy" id="905079"/>
    <lineage>
        <taxon>Eukaryota</taxon>
        <taxon>Cryptophyceae</taxon>
        <taxon>Pyrenomonadales</taxon>
        <taxon>Geminigeraceae</taxon>
        <taxon>Guillardia</taxon>
    </lineage>
</organism>
<dbReference type="STRING" id="905079.L1JFZ5"/>
<feature type="chain" id="PRO_5008771396" description="GOLD domain-containing protein" evidence="10">
    <location>
        <begin position="17"/>
        <end position="204"/>
    </location>
</feature>
<evidence type="ECO:0000256" key="4">
    <source>
        <dbReference type="ARBA" id="ARBA00022729"/>
    </source>
</evidence>
<feature type="non-terminal residue" evidence="12">
    <location>
        <position position="1"/>
    </location>
</feature>
<evidence type="ECO:0000256" key="8">
    <source>
        <dbReference type="SAM" id="Coils"/>
    </source>
</evidence>
<dbReference type="GeneID" id="17303916"/>
<proteinExistence type="inferred from homology"/>
<evidence type="ECO:0000313" key="14">
    <source>
        <dbReference type="Proteomes" id="UP000011087"/>
    </source>
</evidence>
<feature type="signal peptide" evidence="10">
    <location>
        <begin position="1"/>
        <end position="16"/>
    </location>
</feature>
<keyword evidence="6 9" id="KW-0472">Membrane</keyword>
<keyword evidence="3 7" id="KW-0812">Transmembrane</keyword>
<evidence type="ECO:0000256" key="9">
    <source>
        <dbReference type="SAM" id="Phobius"/>
    </source>
</evidence>
<comment type="subcellular location">
    <subcellularLocation>
        <location evidence="1 7">Membrane</location>
        <topology evidence="1 7">Single-pass type I membrane protein</topology>
    </subcellularLocation>
</comment>
<dbReference type="RefSeq" id="XP_005834222.1">
    <property type="nucleotide sequence ID" value="XM_005834165.1"/>
</dbReference>